<keyword evidence="7" id="KW-0732">Signal</keyword>
<evidence type="ECO:0000256" key="4">
    <source>
        <dbReference type="ARBA" id="ARBA00022475"/>
    </source>
</evidence>
<keyword evidence="5" id="KW-0597">Phosphoprotein</keyword>
<dbReference type="SMART" id="SM00409">
    <property type="entry name" value="IG"/>
    <property type="match status" value="2"/>
</dbReference>
<dbReference type="PANTHER" id="PTHR11481:SF5">
    <property type="entry name" value="PLATELET ENDOTHELIAL CELL ADHESION MOLECULE"/>
    <property type="match status" value="1"/>
</dbReference>
<reference evidence="19 20" key="1">
    <citation type="journal article" date="2018" name="Mol. Genet. Genomics">
        <title>The red deer Cervus elaphus genome CerEla1.0: sequencing, annotating, genes, and chromosomes.</title>
        <authorList>
            <person name="Bana N.A."/>
            <person name="Nyiri A."/>
            <person name="Nagy J."/>
            <person name="Frank K."/>
            <person name="Nagy T."/>
            <person name="Steger V."/>
            <person name="Schiller M."/>
            <person name="Lakatos P."/>
            <person name="Sugar L."/>
            <person name="Horn P."/>
            <person name="Barta E."/>
            <person name="Orosz L."/>
        </authorList>
    </citation>
    <scope>NUCLEOTIDE SEQUENCE [LARGE SCALE GENOMIC DNA]</scope>
    <source>
        <strain evidence="19">Hungarian</strain>
    </source>
</reference>
<dbReference type="InterPro" id="IPR036179">
    <property type="entry name" value="Ig-like_dom_sf"/>
</dbReference>
<feature type="domain" description="Ig-like" evidence="18">
    <location>
        <begin position="176"/>
        <end position="262"/>
    </location>
</feature>
<name>A0A212D6L6_CEREH</name>
<feature type="non-terminal residue" evidence="19">
    <location>
        <position position="1"/>
    </location>
</feature>
<accession>A0A212D6L6</accession>
<dbReference type="GO" id="GO:0098742">
    <property type="term" value="P:cell-cell adhesion via plasma-membrane adhesion molecules"/>
    <property type="evidence" value="ECO:0007669"/>
    <property type="project" value="TreeGrafter"/>
</dbReference>
<dbReference type="EMBL" id="MKHE01000005">
    <property type="protein sequence ID" value="OWK13890.1"/>
    <property type="molecule type" value="Genomic_DNA"/>
</dbReference>
<dbReference type="Pfam" id="PF13895">
    <property type="entry name" value="Ig_2"/>
    <property type="match status" value="1"/>
</dbReference>
<dbReference type="InterPro" id="IPR013783">
    <property type="entry name" value="Ig-like_fold"/>
</dbReference>
<evidence type="ECO:0000313" key="20">
    <source>
        <dbReference type="Proteomes" id="UP000242450"/>
    </source>
</evidence>
<keyword evidence="6 17" id="KW-0812">Transmembrane</keyword>
<dbReference type="InterPro" id="IPR007110">
    <property type="entry name" value="Ig-like_dom"/>
</dbReference>
<dbReference type="InterPro" id="IPR003598">
    <property type="entry name" value="Ig_sub2"/>
</dbReference>
<evidence type="ECO:0000256" key="1">
    <source>
        <dbReference type="ARBA" id="ARBA00004251"/>
    </source>
</evidence>
<gene>
    <name evidence="19" type="ORF">Celaphus_00001452</name>
</gene>
<dbReference type="GO" id="GO:0004888">
    <property type="term" value="F:transmembrane signaling receptor activity"/>
    <property type="evidence" value="ECO:0007669"/>
    <property type="project" value="TreeGrafter"/>
</dbReference>
<protein>
    <recommendedName>
        <fullName evidence="16">Platelet endothelial cell adhesion molecule</fullName>
    </recommendedName>
</protein>
<evidence type="ECO:0000256" key="14">
    <source>
        <dbReference type="ARBA" id="ARBA00023180"/>
    </source>
</evidence>
<feature type="non-terminal residue" evidence="19">
    <location>
        <position position="393"/>
    </location>
</feature>
<dbReference type="OrthoDB" id="9950534at2759"/>
<sequence>LFSKPKLESSAIHLDQGEDLNLWCSIPGSPPANFTIQKGGTTVSQTQNFTKRVSEWDSGSYTCVAGVGRVVKRSNTVRITVCEMLSKPRIFHDSRSEVIKGQTIEVSCQSVNGTAPIFYQLSDASKPVANQSMGSNEPAIFRDKPMKDVEYWCSADNCHSHTKMFSEVLRIKVIAPVDEAQLSILLKEEVESGEPLVLRCSVKEGSGPITYKFYKGKETKPFYQETSNATQVLWHVPMASKEHEGQYYCTASNRANLSKHVSPSNTLNVRVYLAPWKKGLIAVVVIGVIIATLVFGARCYFLKKAKGEHSPFLPSCQAALPGNLPWRPAVPLLNSNNEKTSSDASTEADRHYGTIMVLETLSNHRLLCFFRAEPLTLDVEYTEVEVTSPEPHR</sequence>
<keyword evidence="15" id="KW-0393">Immunoglobulin domain</keyword>
<keyword evidence="12 17" id="KW-0472">Membrane</keyword>
<dbReference type="InterPro" id="IPR003599">
    <property type="entry name" value="Ig_sub"/>
</dbReference>
<dbReference type="SUPFAM" id="SSF48726">
    <property type="entry name" value="Immunoglobulin"/>
    <property type="match status" value="3"/>
</dbReference>
<keyword evidence="10" id="KW-0965">Cell junction</keyword>
<evidence type="ECO:0000313" key="19">
    <source>
        <dbReference type="EMBL" id="OWK13890.1"/>
    </source>
</evidence>
<dbReference type="PROSITE" id="PS50835">
    <property type="entry name" value="IG_LIKE"/>
    <property type="match status" value="2"/>
</dbReference>
<keyword evidence="4" id="KW-1003">Cell membrane</keyword>
<feature type="domain" description="Ig-like" evidence="18">
    <location>
        <begin position="5"/>
        <end position="80"/>
    </location>
</feature>
<evidence type="ECO:0000256" key="8">
    <source>
        <dbReference type="ARBA" id="ARBA00022737"/>
    </source>
</evidence>
<comment type="subcellular location">
    <subcellularLocation>
        <location evidence="2">Cell junction</location>
    </subcellularLocation>
    <subcellularLocation>
        <location evidence="1">Cell membrane</location>
        <topology evidence="1">Single-pass type I membrane protein</topology>
    </subcellularLocation>
    <subcellularLocation>
        <location evidence="3">Membrane raft</location>
    </subcellularLocation>
</comment>
<dbReference type="GO" id="GO:0009897">
    <property type="term" value="C:external side of plasma membrane"/>
    <property type="evidence" value="ECO:0007669"/>
    <property type="project" value="TreeGrafter"/>
</dbReference>
<feature type="transmembrane region" description="Helical" evidence="17">
    <location>
        <begin position="280"/>
        <end position="301"/>
    </location>
</feature>
<dbReference type="Proteomes" id="UP000242450">
    <property type="component" value="Chromosome 5"/>
</dbReference>
<evidence type="ECO:0000256" key="9">
    <source>
        <dbReference type="ARBA" id="ARBA00022889"/>
    </source>
</evidence>
<evidence type="ECO:0000256" key="3">
    <source>
        <dbReference type="ARBA" id="ARBA00004285"/>
    </source>
</evidence>
<evidence type="ECO:0000256" key="7">
    <source>
        <dbReference type="ARBA" id="ARBA00022729"/>
    </source>
</evidence>
<dbReference type="GO" id="GO:0045121">
    <property type="term" value="C:membrane raft"/>
    <property type="evidence" value="ECO:0007669"/>
    <property type="project" value="UniProtKB-SubCell"/>
</dbReference>
<keyword evidence="8" id="KW-0677">Repeat</keyword>
<proteinExistence type="predicted"/>
<evidence type="ECO:0000256" key="2">
    <source>
        <dbReference type="ARBA" id="ARBA00004282"/>
    </source>
</evidence>
<evidence type="ECO:0000256" key="16">
    <source>
        <dbReference type="ARBA" id="ARBA00049765"/>
    </source>
</evidence>
<dbReference type="GO" id="GO:0070161">
    <property type="term" value="C:anchoring junction"/>
    <property type="evidence" value="ECO:0007669"/>
    <property type="project" value="UniProtKB-SubCell"/>
</dbReference>
<dbReference type="InterPro" id="IPR050488">
    <property type="entry name" value="Ig_Fc_receptor"/>
</dbReference>
<evidence type="ECO:0000256" key="6">
    <source>
        <dbReference type="ARBA" id="ARBA00022692"/>
    </source>
</evidence>
<evidence type="ECO:0000256" key="11">
    <source>
        <dbReference type="ARBA" id="ARBA00022989"/>
    </source>
</evidence>
<keyword evidence="20" id="KW-1185">Reference proteome</keyword>
<evidence type="ECO:0000256" key="10">
    <source>
        <dbReference type="ARBA" id="ARBA00022949"/>
    </source>
</evidence>
<evidence type="ECO:0000256" key="5">
    <source>
        <dbReference type="ARBA" id="ARBA00022553"/>
    </source>
</evidence>
<dbReference type="GO" id="GO:0007166">
    <property type="term" value="P:cell surface receptor signaling pathway"/>
    <property type="evidence" value="ECO:0007669"/>
    <property type="project" value="TreeGrafter"/>
</dbReference>
<organism evidence="19 20">
    <name type="scientific">Cervus elaphus hippelaphus</name>
    <name type="common">European red deer</name>
    <dbReference type="NCBI Taxonomy" id="46360"/>
    <lineage>
        <taxon>Eukaryota</taxon>
        <taxon>Metazoa</taxon>
        <taxon>Chordata</taxon>
        <taxon>Craniata</taxon>
        <taxon>Vertebrata</taxon>
        <taxon>Euteleostomi</taxon>
        <taxon>Mammalia</taxon>
        <taxon>Eutheria</taxon>
        <taxon>Laurasiatheria</taxon>
        <taxon>Artiodactyla</taxon>
        <taxon>Ruminantia</taxon>
        <taxon>Pecora</taxon>
        <taxon>Cervidae</taxon>
        <taxon>Cervinae</taxon>
        <taxon>Cervus</taxon>
    </lineage>
</organism>
<keyword evidence="11 17" id="KW-1133">Transmembrane helix</keyword>
<dbReference type="Pfam" id="PF17736">
    <property type="entry name" value="Ig_C17orf99"/>
    <property type="match status" value="1"/>
</dbReference>
<evidence type="ECO:0000256" key="12">
    <source>
        <dbReference type="ARBA" id="ARBA00023136"/>
    </source>
</evidence>
<dbReference type="AlphaFoldDB" id="A0A212D6L6"/>
<dbReference type="InterPro" id="IPR040878">
    <property type="entry name" value="IL-40-like_Ig"/>
</dbReference>
<keyword evidence="14" id="KW-0325">Glycoprotein</keyword>
<dbReference type="GO" id="GO:0006955">
    <property type="term" value="P:immune response"/>
    <property type="evidence" value="ECO:0007669"/>
    <property type="project" value="TreeGrafter"/>
</dbReference>
<dbReference type="PANTHER" id="PTHR11481">
    <property type="entry name" value="IMMUNOGLOBULIN FC RECEPTOR"/>
    <property type="match status" value="1"/>
</dbReference>
<evidence type="ECO:0000259" key="18">
    <source>
        <dbReference type="PROSITE" id="PS50835"/>
    </source>
</evidence>
<dbReference type="Pfam" id="PF13927">
    <property type="entry name" value="Ig_3"/>
    <property type="match status" value="1"/>
</dbReference>
<dbReference type="Gene3D" id="2.60.40.10">
    <property type="entry name" value="Immunoglobulins"/>
    <property type="match status" value="2"/>
</dbReference>
<dbReference type="SMART" id="SM00408">
    <property type="entry name" value="IGc2"/>
    <property type="match status" value="2"/>
</dbReference>
<evidence type="ECO:0000256" key="13">
    <source>
        <dbReference type="ARBA" id="ARBA00023157"/>
    </source>
</evidence>
<keyword evidence="13" id="KW-1015">Disulfide bond</keyword>
<evidence type="ECO:0000256" key="17">
    <source>
        <dbReference type="SAM" id="Phobius"/>
    </source>
</evidence>
<keyword evidence="9" id="KW-0130">Cell adhesion</keyword>
<evidence type="ECO:0000256" key="15">
    <source>
        <dbReference type="ARBA" id="ARBA00023319"/>
    </source>
</evidence>
<comment type="caution">
    <text evidence="19">The sequence shown here is derived from an EMBL/GenBank/DDBJ whole genome shotgun (WGS) entry which is preliminary data.</text>
</comment>